<dbReference type="AlphaFoldDB" id="A0A1X1FG40"/>
<dbReference type="GO" id="GO:0009307">
    <property type="term" value="P:DNA restriction-modification system"/>
    <property type="evidence" value="ECO:0007669"/>
    <property type="project" value="InterPro"/>
</dbReference>
<protein>
    <recommendedName>
        <fullName evidence="1">site-specific DNA-methyltransferase (adenine-specific)</fullName>
        <ecNumber evidence="1">2.1.1.72</ecNumber>
    </recommendedName>
</protein>
<comment type="catalytic activity">
    <reaction evidence="5">
        <text>a 2'-deoxyadenosine in DNA + S-adenosyl-L-methionine = an N(6)-methyl-2'-deoxyadenosine in DNA + S-adenosyl-L-homocysteine + H(+)</text>
        <dbReference type="Rhea" id="RHEA:15197"/>
        <dbReference type="Rhea" id="RHEA-COMP:12418"/>
        <dbReference type="Rhea" id="RHEA-COMP:12419"/>
        <dbReference type="ChEBI" id="CHEBI:15378"/>
        <dbReference type="ChEBI" id="CHEBI:57856"/>
        <dbReference type="ChEBI" id="CHEBI:59789"/>
        <dbReference type="ChEBI" id="CHEBI:90615"/>
        <dbReference type="ChEBI" id="CHEBI:90616"/>
        <dbReference type="EC" id="2.1.1.72"/>
    </reaction>
</comment>
<dbReference type="GO" id="GO:0043565">
    <property type="term" value="F:sequence-specific DNA binding"/>
    <property type="evidence" value="ECO:0007669"/>
    <property type="project" value="TreeGrafter"/>
</dbReference>
<evidence type="ECO:0000256" key="3">
    <source>
        <dbReference type="ARBA" id="ARBA00022679"/>
    </source>
</evidence>
<dbReference type="GO" id="GO:1904047">
    <property type="term" value="F:S-adenosyl-L-methionine binding"/>
    <property type="evidence" value="ECO:0007669"/>
    <property type="project" value="TreeGrafter"/>
</dbReference>
<evidence type="ECO:0000313" key="7">
    <source>
        <dbReference type="Proteomes" id="UP000193009"/>
    </source>
</evidence>
<dbReference type="EC" id="2.1.1.72" evidence="1"/>
<gene>
    <name evidence="6" type="ORF">FAM23169_00843</name>
</gene>
<reference evidence="6 7" key="1">
    <citation type="journal article" date="2017" name="Front. Microbiol.">
        <title>The Histidine Decarboxylase Gene Cluster of Lactobacillus parabuchneri Was Gained by Horizontal Gene Transfer and Is Mobile within the Species.</title>
        <authorList>
            <person name="Wuthrich D."/>
            <person name="Berthoud H."/>
            <person name="Wechsler D."/>
            <person name="Eugster E."/>
            <person name="Irmler S."/>
            <person name="Bruggmann R."/>
        </authorList>
    </citation>
    <scope>NUCLEOTIDE SEQUENCE [LARGE SCALE GENOMIC DNA]</scope>
    <source>
        <strain evidence="6 7">FAM23169</strain>
    </source>
</reference>
<evidence type="ECO:0000256" key="1">
    <source>
        <dbReference type="ARBA" id="ARBA00011900"/>
    </source>
</evidence>
<name>A0A1X1FG40_9LACO</name>
<evidence type="ECO:0000256" key="4">
    <source>
        <dbReference type="ARBA" id="ARBA00022691"/>
    </source>
</evidence>
<dbReference type="InterPro" id="IPR002052">
    <property type="entry name" value="DNA_methylase_N6_adenine_CS"/>
</dbReference>
<evidence type="ECO:0000256" key="2">
    <source>
        <dbReference type="ARBA" id="ARBA00022603"/>
    </source>
</evidence>
<dbReference type="InterPro" id="IPR029063">
    <property type="entry name" value="SAM-dependent_MTases_sf"/>
</dbReference>
<dbReference type="GeneID" id="69804197"/>
<dbReference type="Pfam" id="PF02086">
    <property type="entry name" value="MethyltransfD12"/>
    <property type="match status" value="1"/>
</dbReference>
<proteinExistence type="predicted"/>
<dbReference type="Proteomes" id="UP000193009">
    <property type="component" value="Unassembled WGS sequence"/>
</dbReference>
<dbReference type="KEGG" id="lpar:FAM21731_00889"/>
<dbReference type="PANTHER" id="PTHR30481:SF3">
    <property type="entry name" value="DNA ADENINE METHYLASE"/>
    <property type="match status" value="1"/>
</dbReference>
<evidence type="ECO:0000313" key="6">
    <source>
        <dbReference type="EMBL" id="ORN30370.1"/>
    </source>
</evidence>
<accession>A0A1X1FG40</accession>
<evidence type="ECO:0000256" key="5">
    <source>
        <dbReference type="ARBA" id="ARBA00047942"/>
    </source>
</evidence>
<sequence length="110" mass="12749">MCLNKIVFNGLFRVNRQNQINVPYRSYKHPVIVNEEILRAVSDYLIKANIQILNGDFEEALQNAKKGASIYFDPPYAPVTSDKQRFVGYTLDGFNAKEQQRLYRAFNDLT</sequence>
<keyword evidence="2 6" id="KW-0489">Methyltransferase</keyword>
<dbReference type="SUPFAM" id="SSF53335">
    <property type="entry name" value="S-adenosyl-L-methionine-dependent methyltransferases"/>
    <property type="match status" value="1"/>
</dbReference>
<dbReference type="GO" id="GO:0009007">
    <property type="term" value="F:site-specific DNA-methyltransferase (adenine-specific) activity"/>
    <property type="evidence" value="ECO:0007669"/>
    <property type="project" value="UniProtKB-EC"/>
</dbReference>
<organism evidence="6 7">
    <name type="scientific">Lentilactobacillus parabuchneri</name>
    <dbReference type="NCBI Taxonomy" id="152331"/>
    <lineage>
        <taxon>Bacteria</taxon>
        <taxon>Bacillati</taxon>
        <taxon>Bacillota</taxon>
        <taxon>Bacilli</taxon>
        <taxon>Lactobacillales</taxon>
        <taxon>Lactobacillaceae</taxon>
        <taxon>Lentilactobacillus</taxon>
    </lineage>
</organism>
<keyword evidence="7" id="KW-1185">Reference proteome</keyword>
<dbReference type="STRING" id="152331.FAM21731_00889"/>
<dbReference type="EMBL" id="MSBD01000017">
    <property type="protein sequence ID" value="ORN30370.1"/>
    <property type="molecule type" value="Genomic_DNA"/>
</dbReference>
<comment type="caution">
    <text evidence="6">The sequence shown here is derived from an EMBL/GenBank/DDBJ whole genome shotgun (WGS) entry which is preliminary data.</text>
</comment>
<dbReference type="InterPro" id="IPR012327">
    <property type="entry name" value="MeTrfase_D12"/>
</dbReference>
<dbReference type="RefSeq" id="WP_225904625.1">
    <property type="nucleotide sequence ID" value="NZ_CP050493.1"/>
</dbReference>
<dbReference type="Gene3D" id="3.40.50.150">
    <property type="entry name" value="Vaccinia Virus protein VP39"/>
    <property type="match status" value="1"/>
</dbReference>
<dbReference type="GO" id="GO:0032259">
    <property type="term" value="P:methylation"/>
    <property type="evidence" value="ECO:0007669"/>
    <property type="project" value="UniProtKB-KW"/>
</dbReference>
<keyword evidence="4" id="KW-0949">S-adenosyl-L-methionine</keyword>
<dbReference type="PROSITE" id="PS00092">
    <property type="entry name" value="N6_MTASE"/>
    <property type="match status" value="1"/>
</dbReference>
<dbReference type="PANTHER" id="PTHR30481">
    <property type="entry name" value="DNA ADENINE METHYLASE"/>
    <property type="match status" value="1"/>
</dbReference>
<dbReference type="GO" id="GO:0006298">
    <property type="term" value="P:mismatch repair"/>
    <property type="evidence" value="ECO:0007669"/>
    <property type="project" value="TreeGrafter"/>
</dbReference>
<keyword evidence="3 6" id="KW-0808">Transferase</keyword>